<evidence type="ECO:0000256" key="4">
    <source>
        <dbReference type="ARBA" id="ARBA00022741"/>
    </source>
</evidence>
<evidence type="ECO:0000259" key="13">
    <source>
        <dbReference type="Pfam" id="PF13090"/>
    </source>
</evidence>
<feature type="region of interest" description="Disordered" evidence="10">
    <location>
        <begin position="1"/>
        <end position="26"/>
    </location>
</feature>
<keyword evidence="2 8" id="KW-0808">Transferase</keyword>
<accession>A0A4R0PCS1</accession>
<comment type="similarity">
    <text evidence="8 9">Belongs to the polyphosphate kinase 1 (PPK1) family.</text>
</comment>
<dbReference type="PANTHER" id="PTHR30218:SF0">
    <property type="entry name" value="POLYPHOSPHATE KINASE"/>
    <property type="match status" value="1"/>
</dbReference>
<evidence type="ECO:0000256" key="10">
    <source>
        <dbReference type="SAM" id="MobiDB-lite"/>
    </source>
</evidence>
<dbReference type="InterPro" id="IPR025200">
    <property type="entry name" value="PPK_C_dom2"/>
</dbReference>
<evidence type="ECO:0000259" key="11">
    <source>
        <dbReference type="Pfam" id="PF02503"/>
    </source>
</evidence>
<dbReference type="Pfam" id="PF02503">
    <property type="entry name" value="PP_kinase"/>
    <property type="match status" value="1"/>
</dbReference>
<dbReference type="GO" id="GO:0009358">
    <property type="term" value="C:polyphosphate kinase complex"/>
    <property type="evidence" value="ECO:0007669"/>
    <property type="project" value="InterPro"/>
</dbReference>
<evidence type="ECO:0000256" key="2">
    <source>
        <dbReference type="ARBA" id="ARBA00022679"/>
    </source>
</evidence>
<feature type="region of interest" description="Disordered" evidence="10">
    <location>
        <begin position="700"/>
        <end position="734"/>
    </location>
</feature>
<keyword evidence="7 8" id="KW-0460">Magnesium</keyword>
<feature type="binding site" evidence="8">
    <location>
        <position position="582"/>
    </location>
    <ligand>
        <name>ATP</name>
        <dbReference type="ChEBI" id="CHEBI:30616"/>
    </ligand>
</feature>
<evidence type="ECO:0000256" key="3">
    <source>
        <dbReference type="ARBA" id="ARBA00022723"/>
    </source>
</evidence>
<evidence type="ECO:0000256" key="6">
    <source>
        <dbReference type="ARBA" id="ARBA00022840"/>
    </source>
</evidence>
<dbReference type="SUPFAM" id="SSF56024">
    <property type="entry name" value="Phospholipase D/nuclease"/>
    <property type="match status" value="2"/>
</dbReference>
<feature type="compositionally biased region" description="Low complexity" evidence="10">
    <location>
        <begin position="707"/>
        <end position="718"/>
    </location>
</feature>
<dbReference type="InterPro" id="IPR024953">
    <property type="entry name" value="PP_kinase_middle"/>
</dbReference>
<feature type="binding site" evidence="8">
    <location>
        <position position="610"/>
    </location>
    <ligand>
        <name>ATP</name>
        <dbReference type="ChEBI" id="CHEBI:30616"/>
    </ligand>
</feature>
<keyword evidence="4 8" id="KW-0547">Nucleotide-binding</keyword>
<dbReference type="EC" id="2.7.4.1" evidence="8 9"/>
<evidence type="ECO:0000256" key="5">
    <source>
        <dbReference type="ARBA" id="ARBA00022777"/>
    </source>
</evidence>
<evidence type="ECO:0000259" key="14">
    <source>
        <dbReference type="Pfam" id="PF17941"/>
    </source>
</evidence>
<dbReference type="NCBIfam" id="NF003918">
    <property type="entry name" value="PRK05443.1-2"/>
    <property type="match status" value="1"/>
</dbReference>
<organism evidence="15 16">
    <name type="scientific">Oricola cellulosilytica</name>
    <dbReference type="NCBI Taxonomy" id="1429082"/>
    <lineage>
        <taxon>Bacteria</taxon>
        <taxon>Pseudomonadati</taxon>
        <taxon>Pseudomonadota</taxon>
        <taxon>Alphaproteobacteria</taxon>
        <taxon>Hyphomicrobiales</taxon>
        <taxon>Ahrensiaceae</taxon>
        <taxon>Oricola</taxon>
    </lineage>
</organism>
<dbReference type="NCBIfam" id="NF003921">
    <property type="entry name" value="PRK05443.2-2"/>
    <property type="match status" value="1"/>
</dbReference>
<feature type="domain" description="Polyphosphate kinase C-terminal" evidence="14">
    <location>
        <begin position="350"/>
        <end position="513"/>
    </location>
</feature>
<evidence type="ECO:0000256" key="9">
    <source>
        <dbReference type="RuleBase" id="RU003800"/>
    </source>
</evidence>
<dbReference type="RefSeq" id="WP_131568260.1">
    <property type="nucleotide sequence ID" value="NZ_JAINFK010000002.1"/>
</dbReference>
<comment type="function">
    <text evidence="8 9">Catalyzes the reversible transfer of the terminal phosphate of ATP to form a long-chain polyphosphate (polyP).</text>
</comment>
<dbReference type="Pfam" id="PF17941">
    <property type="entry name" value="PP_kinase_C_1"/>
    <property type="match status" value="1"/>
</dbReference>
<dbReference type="FunFam" id="3.30.870.10:FF:000001">
    <property type="entry name" value="Polyphosphate kinase"/>
    <property type="match status" value="1"/>
</dbReference>
<evidence type="ECO:0000256" key="8">
    <source>
        <dbReference type="HAMAP-Rule" id="MF_00347"/>
    </source>
</evidence>
<dbReference type="Gene3D" id="1.20.58.310">
    <property type="entry name" value="Polyphosphate kinase N-terminal domain"/>
    <property type="match status" value="1"/>
</dbReference>
<dbReference type="PANTHER" id="PTHR30218">
    <property type="entry name" value="POLYPHOSPHATE KINASE"/>
    <property type="match status" value="1"/>
</dbReference>
<dbReference type="Proteomes" id="UP000291301">
    <property type="component" value="Unassembled WGS sequence"/>
</dbReference>
<reference evidence="15 16" key="1">
    <citation type="journal article" date="2015" name="Antonie Van Leeuwenhoek">
        <title>Oricola cellulosilytica gen. nov., sp. nov., a cellulose-degrading bacterium of the family Phyllobacteriaceae isolated from surface seashore water, and emended descriptions of Mesorhizobium loti and Phyllobacterium myrsinacearum.</title>
        <authorList>
            <person name="Hameed A."/>
            <person name="Shahina M."/>
            <person name="Lai W.A."/>
            <person name="Lin S.Y."/>
            <person name="Young L.S."/>
            <person name="Liu Y.C."/>
            <person name="Hsu Y.H."/>
            <person name="Young C.C."/>
        </authorList>
    </citation>
    <scope>NUCLEOTIDE SEQUENCE [LARGE SCALE GENOMIC DNA]</scope>
    <source>
        <strain evidence="15 16">KCTC 52183</strain>
    </source>
</reference>
<dbReference type="CDD" id="cd09168">
    <property type="entry name" value="PLDc_PaPPK1_C2_like"/>
    <property type="match status" value="1"/>
</dbReference>
<dbReference type="InterPro" id="IPR036832">
    <property type="entry name" value="PPK_N_dom_sf"/>
</dbReference>
<dbReference type="Pfam" id="PF13090">
    <property type="entry name" value="PP_kinase_C"/>
    <property type="match status" value="1"/>
</dbReference>
<dbReference type="AlphaFoldDB" id="A0A4R0PCS1"/>
<protein>
    <recommendedName>
        <fullName evidence="8 9">Polyphosphate kinase</fullName>
        <ecNumber evidence="8 9">2.7.4.1</ecNumber>
    </recommendedName>
    <alternativeName>
        <fullName evidence="8">ATP-polyphosphate phosphotransferase</fullName>
    </alternativeName>
    <alternativeName>
        <fullName evidence="8">Polyphosphoric acid kinase</fullName>
    </alternativeName>
</protein>
<dbReference type="InterPro" id="IPR036830">
    <property type="entry name" value="PP_kinase_middle_dom_sf"/>
</dbReference>
<dbReference type="EMBL" id="SJST01000003">
    <property type="protein sequence ID" value="TCD14333.1"/>
    <property type="molecule type" value="Genomic_DNA"/>
</dbReference>
<evidence type="ECO:0000259" key="12">
    <source>
        <dbReference type="Pfam" id="PF13089"/>
    </source>
</evidence>
<feature type="binding site" evidence="8">
    <location>
        <position position="423"/>
    </location>
    <ligand>
        <name>Mg(2+)</name>
        <dbReference type="ChEBI" id="CHEBI:18420"/>
    </ligand>
</feature>
<dbReference type="GO" id="GO:0005524">
    <property type="term" value="F:ATP binding"/>
    <property type="evidence" value="ECO:0007669"/>
    <property type="project" value="UniProtKB-KW"/>
</dbReference>
<feature type="binding site" evidence="8">
    <location>
        <position position="69"/>
    </location>
    <ligand>
        <name>ATP</name>
        <dbReference type="ChEBI" id="CHEBI:30616"/>
    </ligand>
</feature>
<dbReference type="Pfam" id="PF13089">
    <property type="entry name" value="PP_kinase_N"/>
    <property type="match status" value="1"/>
</dbReference>
<dbReference type="CDD" id="cd09165">
    <property type="entry name" value="PLDc_PaPPK1_C1_like"/>
    <property type="match status" value="1"/>
</dbReference>
<evidence type="ECO:0000256" key="7">
    <source>
        <dbReference type="ARBA" id="ARBA00022842"/>
    </source>
</evidence>
<dbReference type="SUPFAM" id="SSF143724">
    <property type="entry name" value="PHP14-like"/>
    <property type="match status" value="1"/>
</dbReference>
<comment type="caution">
    <text evidence="15">The sequence shown here is derived from an EMBL/GenBank/DDBJ whole genome shotgun (WGS) entry which is preliminary data.</text>
</comment>
<dbReference type="InterPro" id="IPR025198">
    <property type="entry name" value="PPK_N_dom"/>
</dbReference>
<dbReference type="Gene3D" id="3.30.1840.10">
    <property type="entry name" value="Polyphosphate kinase middle domain"/>
    <property type="match status" value="1"/>
</dbReference>
<keyword evidence="16" id="KW-1185">Reference proteome</keyword>
<gene>
    <name evidence="8" type="primary">ppk</name>
    <name evidence="15" type="ORF">E0D97_09675</name>
</gene>
<dbReference type="OrthoDB" id="9761456at2"/>
<comment type="cofactor">
    <cofactor evidence="8">
        <name>Mg(2+)</name>
        <dbReference type="ChEBI" id="CHEBI:18420"/>
    </cofactor>
</comment>
<feature type="compositionally biased region" description="Polar residues" evidence="10">
    <location>
        <begin position="1"/>
        <end position="12"/>
    </location>
</feature>
<comment type="catalytic activity">
    <reaction evidence="8 9">
        <text>[phosphate](n) + ATP = [phosphate](n+1) + ADP</text>
        <dbReference type="Rhea" id="RHEA:19573"/>
        <dbReference type="Rhea" id="RHEA-COMP:9859"/>
        <dbReference type="Rhea" id="RHEA-COMP:14280"/>
        <dbReference type="ChEBI" id="CHEBI:16838"/>
        <dbReference type="ChEBI" id="CHEBI:30616"/>
        <dbReference type="ChEBI" id="CHEBI:456216"/>
        <dbReference type="EC" id="2.7.4.1"/>
    </reaction>
</comment>
<name>A0A4R0PCS1_9HYPH</name>
<evidence type="ECO:0000313" key="16">
    <source>
        <dbReference type="Proteomes" id="UP000291301"/>
    </source>
</evidence>
<dbReference type="Gene3D" id="3.30.870.10">
    <property type="entry name" value="Endonuclease Chain A"/>
    <property type="match status" value="2"/>
</dbReference>
<dbReference type="NCBIfam" id="NF003917">
    <property type="entry name" value="PRK05443.1-1"/>
    <property type="match status" value="1"/>
</dbReference>
<feature type="domain" description="Polyphosphate kinase middle" evidence="11">
    <location>
        <begin position="145"/>
        <end position="321"/>
    </location>
</feature>
<keyword evidence="6 8" id="KW-0067">ATP-binding</keyword>
<feature type="domain" description="Polyphosphate kinase C-terminal" evidence="13">
    <location>
        <begin position="521"/>
        <end position="699"/>
    </location>
</feature>
<dbReference type="NCBIfam" id="TIGR03705">
    <property type="entry name" value="poly_P_kin"/>
    <property type="match status" value="1"/>
</dbReference>
<evidence type="ECO:0000256" key="1">
    <source>
        <dbReference type="ARBA" id="ARBA00022553"/>
    </source>
</evidence>
<feature type="domain" description="Polyphosphate kinase N-terminal" evidence="12">
    <location>
        <begin position="31"/>
        <end position="136"/>
    </location>
</feature>
<feature type="binding site" evidence="8">
    <location>
        <position position="393"/>
    </location>
    <ligand>
        <name>Mg(2+)</name>
        <dbReference type="ChEBI" id="CHEBI:18420"/>
    </ligand>
</feature>
<keyword evidence="5 8" id="KW-0418">Kinase</keyword>
<feature type="binding site" evidence="8">
    <location>
        <position position="486"/>
    </location>
    <ligand>
        <name>ATP</name>
        <dbReference type="ChEBI" id="CHEBI:30616"/>
    </ligand>
</feature>
<feature type="active site" description="Phosphohistidine intermediate" evidence="8">
    <location>
        <position position="453"/>
    </location>
</feature>
<keyword evidence="1 8" id="KW-0597">Phosphoprotein</keyword>
<comment type="PTM">
    <text evidence="8 9">An intermediate of this reaction is the autophosphorylated ppk in which a phosphate is covalently linked to a histidine residue through a N-P bond.</text>
</comment>
<dbReference type="GO" id="GO:0046872">
    <property type="term" value="F:metal ion binding"/>
    <property type="evidence" value="ECO:0007669"/>
    <property type="project" value="UniProtKB-KW"/>
</dbReference>
<sequence length="734" mass="83143">MTDTLDTRQGNTEEPAELPESSDFRNDPSRFVNREFSWLQFNWRVLDEARNTKHPLLERLRFLSISADNLDEFFMVRVAGLAGQVREGIAERSADGLTPQEQLESVLEESGKLQTEQQVVLAELQEELEVAGIAIVRSEQLMKADRDWLEDHFLQTIFPVLTPLSVDPAHPFPFIPNLGFSIALQLVNRSNREQMNALLRFPVALDRFISIPTDGPNYRFISLEDIIGLYISKLYPGYEVRGKGTFRIIRDSDIEVEEEAEDLVRLFETALKRRRRGQVIRIEFDHEMPRGVREFVAHELEVPESRVSVQPGFLALNTVSEIVSIDRDDLKFEPYSARFPERIREHNGDCFAAIIEKDILVHHPYESFDVVVQFLRQAAQDPNVLAVKQTLYRTSKDSPIIRALIDAAEAGKSVTALIELKARFDEEANIRWARDLERAGVQVVYGFFEMKTHAKMSLIVRREDGKLRNYVHLGTGNYHPITAKIYTDLSYFTCDPAIARDVAHVFNFITGYADPGDDLKLAVSPRSMRKRILGHIEDEIAHAKAGRPAEIWMKMNSLVDGAIIDALYEASGAGVEIDLVVRGICCLRPQVSGLSENIRVKSIIGRFLEHSRIYCFGNGHGLPSDEAVVYMGSADLMPRNLDRRVETLVPLENATVREQAIGQIMLANLLDNEQSFELLPDGRSRRITRSSEEKPFNAQNYFMTNPSLSGRGKSLKSSAPRLIAHKKRAEGAQA</sequence>
<dbReference type="InterPro" id="IPR041108">
    <property type="entry name" value="PP_kinase_C_1"/>
</dbReference>
<dbReference type="GO" id="GO:0008976">
    <property type="term" value="F:polyphosphate kinase activity"/>
    <property type="evidence" value="ECO:0007669"/>
    <property type="project" value="UniProtKB-UniRule"/>
</dbReference>
<dbReference type="NCBIfam" id="NF003919">
    <property type="entry name" value="PRK05443.1-4"/>
    <property type="match status" value="1"/>
</dbReference>
<dbReference type="HAMAP" id="MF_00347">
    <property type="entry name" value="Polyphosphate_kinase"/>
    <property type="match status" value="1"/>
</dbReference>
<dbReference type="GO" id="GO:0006799">
    <property type="term" value="P:polyphosphate biosynthetic process"/>
    <property type="evidence" value="ECO:0007669"/>
    <property type="project" value="UniProtKB-UniRule"/>
</dbReference>
<dbReference type="InterPro" id="IPR003414">
    <property type="entry name" value="PP_kinase"/>
</dbReference>
<keyword evidence="3 8" id="KW-0479">Metal-binding</keyword>
<proteinExistence type="inferred from homology"/>
<dbReference type="SUPFAM" id="SSF140356">
    <property type="entry name" value="PPK N-terminal domain-like"/>
    <property type="match status" value="1"/>
</dbReference>
<evidence type="ECO:0000313" key="15">
    <source>
        <dbReference type="EMBL" id="TCD14333.1"/>
    </source>
</evidence>
<dbReference type="PIRSF" id="PIRSF015589">
    <property type="entry name" value="PP_kinase"/>
    <property type="match status" value="1"/>
</dbReference>